<organism evidence="2 3">
    <name type="scientific">Paramecium tetraurelia</name>
    <dbReference type="NCBI Taxonomy" id="5888"/>
    <lineage>
        <taxon>Eukaryota</taxon>
        <taxon>Sar</taxon>
        <taxon>Alveolata</taxon>
        <taxon>Ciliophora</taxon>
        <taxon>Intramacronucleata</taxon>
        <taxon>Oligohymenophorea</taxon>
        <taxon>Peniculida</taxon>
        <taxon>Parameciidae</taxon>
        <taxon>Paramecium</taxon>
    </lineage>
</organism>
<evidence type="ECO:0000313" key="2">
    <source>
        <dbReference type="EMBL" id="CAK75624.1"/>
    </source>
</evidence>
<dbReference type="RefSeq" id="XP_001443021.1">
    <property type="nucleotide sequence ID" value="XM_001442984.1"/>
</dbReference>
<dbReference type="OMA" id="QEIHRTY"/>
<reference evidence="2 3" key="1">
    <citation type="journal article" date="2006" name="Nature">
        <title>Global trends of whole-genome duplications revealed by the ciliate Paramecium tetraurelia.</title>
        <authorList>
            <consortium name="Genoscope"/>
            <person name="Aury J.-M."/>
            <person name="Jaillon O."/>
            <person name="Duret L."/>
            <person name="Noel B."/>
            <person name="Jubin C."/>
            <person name="Porcel B.M."/>
            <person name="Segurens B."/>
            <person name="Daubin V."/>
            <person name="Anthouard V."/>
            <person name="Aiach N."/>
            <person name="Arnaiz O."/>
            <person name="Billaut A."/>
            <person name="Beisson J."/>
            <person name="Blanc I."/>
            <person name="Bouhouche K."/>
            <person name="Camara F."/>
            <person name="Duharcourt S."/>
            <person name="Guigo R."/>
            <person name="Gogendeau D."/>
            <person name="Katinka M."/>
            <person name="Keller A.-M."/>
            <person name="Kissmehl R."/>
            <person name="Klotz C."/>
            <person name="Koll F."/>
            <person name="Le Moue A."/>
            <person name="Lepere C."/>
            <person name="Malinsky S."/>
            <person name="Nowacki M."/>
            <person name="Nowak J.K."/>
            <person name="Plattner H."/>
            <person name="Poulain J."/>
            <person name="Ruiz F."/>
            <person name="Serrano V."/>
            <person name="Zagulski M."/>
            <person name="Dessen P."/>
            <person name="Betermier M."/>
            <person name="Weissenbach J."/>
            <person name="Scarpelli C."/>
            <person name="Schachter V."/>
            <person name="Sperling L."/>
            <person name="Meyer E."/>
            <person name="Cohen J."/>
            <person name="Wincker P."/>
        </authorList>
    </citation>
    <scope>NUCLEOTIDE SEQUENCE [LARGE SCALE GENOMIC DNA]</scope>
    <source>
        <strain evidence="2 3">Stock d4-2</strain>
    </source>
</reference>
<dbReference type="KEGG" id="ptm:GSPATT00011256001"/>
<dbReference type="OrthoDB" id="303754at2759"/>
<dbReference type="EMBL" id="CT868208">
    <property type="protein sequence ID" value="CAK75624.1"/>
    <property type="molecule type" value="Genomic_DNA"/>
</dbReference>
<sequence>MEVNFNQLDILLRLIQERSEDIRVMTTINQQVQANQKTIDIEFNQVQQSLRQMGFKVIAMKKHDKPRQDEENKILEYLSKINTLNLPERMYIYKFCQTIIKLFKPEMQIVRFNQKDTKDLLLMFKQYFMAENNIEILQQIQQLMMDQEFKMTSALVLIKILVNKSREDFHNLIQSTSAIVISKIKAKLSEQQQQQKHIMNEQQKSTELQDPGSNESPKTKLWIQRKGSKQREQSSSLVYQKPTIILRSVSMVDKLLVAQSQQQSYQQQLMQQQQQMYINPERELKLQLRAQQKKLKKKLHSNYKAILDVDFDNYWAMHIILKKKFIKHSDKYCNLKLYIVLQRGGFYIWSQLKLFNQSIRQTINNHQFKRVESIQADKLTNEQVQEIHRTYNTTCQSPRKLPQLPNVQLKSQSPQIIKQNKFVQNLSFLPQLQFRNQQLIQQQQQAYSQVSQKPISFYDPNKDFTTSAQRSNKSLNLSQDQIRHKKSEHNSEIILYK</sequence>
<dbReference type="AlphaFoldDB" id="A0CXV7"/>
<protein>
    <submittedName>
        <fullName evidence="2">Uncharacterized protein</fullName>
    </submittedName>
</protein>
<gene>
    <name evidence="2" type="ORF">GSPATT00011256001</name>
</gene>
<dbReference type="Proteomes" id="UP000000600">
    <property type="component" value="Unassembled WGS sequence"/>
</dbReference>
<name>A0CXV7_PARTE</name>
<dbReference type="HOGENOM" id="CLU_618904_0_0_1"/>
<feature type="compositionally biased region" description="Polar residues" evidence="1">
    <location>
        <begin position="192"/>
        <end position="216"/>
    </location>
</feature>
<evidence type="ECO:0000313" key="3">
    <source>
        <dbReference type="Proteomes" id="UP000000600"/>
    </source>
</evidence>
<proteinExistence type="predicted"/>
<keyword evidence="3" id="KW-1185">Reference proteome</keyword>
<accession>A0CXV7</accession>
<evidence type="ECO:0000256" key="1">
    <source>
        <dbReference type="SAM" id="MobiDB-lite"/>
    </source>
</evidence>
<dbReference type="InParanoid" id="A0CXV7"/>
<dbReference type="GeneID" id="5028806"/>
<feature type="region of interest" description="Disordered" evidence="1">
    <location>
        <begin position="192"/>
        <end position="228"/>
    </location>
</feature>